<dbReference type="CDD" id="cd01659">
    <property type="entry name" value="TRX_superfamily"/>
    <property type="match status" value="1"/>
</dbReference>
<dbReference type="KEGG" id="dwu:DVJ83_14395"/>
<proteinExistence type="predicted"/>
<reference evidence="2" key="1">
    <citation type="journal article" date="2014" name="Int. J. Syst. Evol. Microbiol.">
        <title>Complete genome of a new Firmicutes species belonging to the dominant human colonic microbiota ('Ruminococcus bicirculans') reveals two chromosomes and a selective capacity to utilize plant glucans.</title>
        <authorList>
            <consortium name="NISC Comparative Sequencing Program"/>
            <person name="Wegmann U."/>
            <person name="Louis P."/>
            <person name="Goesmann A."/>
            <person name="Henrissat B."/>
            <person name="Duncan S.H."/>
            <person name="Flint H.J."/>
        </authorList>
    </citation>
    <scope>NUCLEOTIDE SEQUENCE</scope>
    <source>
        <strain evidence="2">CGMCC 1.8884</strain>
    </source>
</reference>
<dbReference type="EMBL" id="CP031159">
    <property type="protein sequence ID" value="AXH00364.1"/>
    <property type="molecule type" value="Genomic_DNA"/>
</dbReference>
<protein>
    <submittedName>
        <fullName evidence="1">Thioredoxin</fullName>
    </submittedName>
</protein>
<dbReference type="RefSeq" id="WP_017871904.1">
    <property type="nucleotide sequence ID" value="NZ_BMLZ01000081.1"/>
</dbReference>
<reference evidence="2" key="5">
    <citation type="submission" date="2024-05" db="EMBL/GenBank/DDBJ databases">
        <authorList>
            <person name="Sun Q."/>
            <person name="Zhou Y."/>
        </authorList>
    </citation>
    <scope>NUCLEOTIDE SEQUENCE</scope>
    <source>
        <strain evidence="2">CGMCC 1.8884</strain>
        <strain evidence="3">CGMCC 1.8885</strain>
    </source>
</reference>
<geneLocation type="plasmid" evidence="4">
    <name>pdrda</name>
</geneLocation>
<reference evidence="3" key="2">
    <citation type="journal article" date="2014" name="Int. J. Syst. Evol. Microbiol.">
        <title>Complete genome sequence of Corynebacterium casei LMG S-19264T (=DSM 44701T), isolated from a smear-ripened cheese.</title>
        <authorList>
            <consortium name="US DOE Joint Genome Institute (JGI-PGF)"/>
            <person name="Walter F."/>
            <person name="Albersmeier A."/>
            <person name="Kalinowski J."/>
            <person name="Ruckert C."/>
        </authorList>
    </citation>
    <scope>NUCLEOTIDE SEQUENCE</scope>
    <source>
        <strain evidence="3">CGMCC 1.8885</strain>
    </source>
</reference>
<reference evidence="1 4" key="3">
    <citation type="submission" date="2018-07" db="EMBL/GenBank/DDBJ databases">
        <title>Complete Genome and Methylome Analysis of Deinococcus wulumuqiensis NEB 479.</title>
        <authorList>
            <person name="Fomenkov A."/>
            <person name="Luyten Y."/>
            <person name="Vincze T."/>
            <person name="Anton B.P."/>
            <person name="Clark T."/>
            <person name="Roberts R.J."/>
            <person name="Morgan R.D."/>
        </authorList>
    </citation>
    <scope>NUCLEOTIDE SEQUENCE [LARGE SCALE GENOMIC DNA]</scope>
    <source>
        <strain evidence="1 4">NEB 479</strain>
        <plasmid evidence="1">pDrdA</plasmid>
        <plasmid evidence="4">Plasmid pdrda</plasmid>
    </source>
</reference>
<gene>
    <name evidence="1" type="ORF">DVJ83_14395</name>
    <name evidence="2" type="ORF">GCM10008021_31170</name>
    <name evidence="3" type="ORF">GCM10010914_21210</name>
</gene>
<dbReference type="EMBL" id="BMLZ01000081">
    <property type="protein sequence ID" value="GGI68742.1"/>
    <property type="molecule type" value="Genomic_DNA"/>
</dbReference>
<accession>A0A345IKZ1</accession>
<dbReference type="AlphaFoldDB" id="A0A345IKZ1"/>
<name>A0A345IKZ1_9DEIO</name>
<reference evidence="5" key="4">
    <citation type="journal article" date="2019" name="Int. J. Syst. Evol. Microbiol.">
        <title>The Global Catalogue of Microorganisms (GCM) 10K type strain sequencing project: providing services to taxonomists for standard genome sequencing and annotation.</title>
        <authorList>
            <consortium name="The Broad Institute Genomics Platform"/>
            <consortium name="The Broad Institute Genome Sequencing Center for Infectious Disease"/>
            <person name="Wu L."/>
            <person name="Ma J."/>
        </authorList>
    </citation>
    <scope>NUCLEOTIDE SEQUENCE [LARGE SCALE GENOMIC DNA]</scope>
    <source>
        <strain evidence="5">CGMCC 1.8884</strain>
    </source>
</reference>
<dbReference type="GeneID" id="59166559"/>
<evidence type="ECO:0000313" key="3">
    <source>
        <dbReference type="EMBL" id="GGI86582.1"/>
    </source>
</evidence>
<evidence type="ECO:0000313" key="4">
    <source>
        <dbReference type="Proteomes" id="UP000253744"/>
    </source>
</evidence>
<dbReference type="SUPFAM" id="SSF52833">
    <property type="entry name" value="Thioredoxin-like"/>
    <property type="match status" value="1"/>
</dbReference>
<sequence>MTERSSTARPFLLLTQDACPGCERLKKMLAGPLKGDFDAQIEVVHRQSAPEHFGALTEQFGVRSVPALIRRADGEQVRDAGSLGDVRAFLRS</sequence>
<keyword evidence="5" id="KW-1185">Reference proteome</keyword>
<dbReference type="Proteomes" id="UP000652720">
    <property type="component" value="Unassembled WGS sequence"/>
</dbReference>
<dbReference type="Proteomes" id="UP000253744">
    <property type="component" value="Plasmid pDrdA"/>
</dbReference>
<dbReference type="Proteomes" id="UP000630135">
    <property type="component" value="Unassembled WGS sequence"/>
</dbReference>
<dbReference type="InterPro" id="IPR036249">
    <property type="entry name" value="Thioredoxin-like_sf"/>
</dbReference>
<evidence type="ECO:0000313" key="2">
    <source>
        <dbReference type="EMBL" id="GGI68742.1"/>
    </source>
</evidence>
<evidence type="ECO:0000313" key="5">
    <source>
        <dbReference type="Proteomes" id="UP000630135"/>
    </source>
</evidence>
<dbReference type="EMBL" id="BMMA01000021">
    <property type="protein sequence ID" value="GGI86582.1"/>
    <property type="molecule type" value="Genomic_DNA"/>
</dbReference>
<dbReference type="STRING" id="1288484.GCA_000348665_03035"/>
<organism evidence="1 4">
    <name type="scientific">Deinococcus wulumuqiensis</name>
    <dbReference type="NCBI Taxonomy" id="980427"/>
    <lineage>
        <taxon>Bacteria</taxon>
        <taxon>Thermotogati</taxon>
        <taxon>Deinococcota</taxon>
        <taxon>Deinococci</taxon>
        <taxon>Deinococcales</taxon>
        <taxon>Deinococcaceae</taxon>
        <taxon>Deinococcus</taxon>
    </lineage>
</organism>
<evidence type="ECO:0000313" key="1">
    <source>
        <dbReference type="EMBL" id="AXH00364.1"/>
    </source>
</evidence>
<geneLocation type="plasmid" evidence="1">
    <name>pDrdA</name>
</geneLocation>
<keyword evidence="1" id="KW-0614">Plasmid</keyword>